<evidence type="ECO:0000256" key="1">
    <source>
        <dbReference type="SAM" id="Phobius"/>
    </source>
</evidence>
<protein>
    <submittedName>
        <fullName evidence="3">PDZ domain-containing protein</fullName>
    </submittedName>
</protein>
<keyword evidence="1" id="KW-1133">Transmembrane helix</keyword>
<dbReference type="SUPFAM" id="SSF50156">
    <property type="entry name" value="PDZ domain-like"/>
    <property type="match status" value="1"/>
</dbReference>
<dbReference type="SMART" id="SM00228">
    <property type="entry name" value="PDZ"/>
    <property type="match status" value="1"/>
</dbReference>
<dbReference type="InterPro" id="IPR036034">
    <property type="entry name" value="PDZ_sf"/>
</dbReference>
<name>A0A8X6K7A5_TRICU</name>
<gene>
    <name evidence="3" type="primary">AVEN_190215_1</name>
    <name evidence="3" type="ORF">TNCT_239701</name>
</gene>
<evidence type="ECO:0000259" key="2">
    <source>
        <dbReference type="PROSITE" id="PS50106"/>
    </source>
</evidence>
<feature type="transmembrane region" description="Helical" evidence="1">
    <location>
        <begin position="98"/>
        <end position="119"/>
    </location>
</feature>
<feature type="domain" description="PDZ" evidence="2">
    <location>
        <begin position="16"/>
        <end position="70"/>
    </location>
</feature>
<proteinExistence type="predicted"/>
<organism evidence="3 4">
    <name type="scientific">Trichonephila clavata</name>
    <name type="common">Joro spider</name>
    <name type="synonym">Nephila clavata</name>
    <dbReference type="NCBI Taxonomy" id="2740835"/>
    <lineage>
        <taxon>Eukaryota</taxon>
        <taxon>Metazoa</taxon>
        <taxon>Ecdysozoa</taxon>
        <taxon>Arthropoda</taxon>
        <taxon>Chelicerata</taxon>
        <taxon>Arachnida</taxon>
        <taxon>Araneae</taxon>
        <taxon>Araneomorphae</taxon>
        <taxon>Entelegynae</taxon>
        <taxon>Araneoidea</taxon>
        <taxon>Nephilidae</taxon>
        <taxon>Trichonephila</taxon>
    </lineage>
</organism>
<keyword evidence="4" id="KW-1185">Reference proteome</keyword>
<reference evidence="3" key="1">
    <citation type="submission" date="2020-07" db="EMBL/GenBank/DDBJ databases">
        <title>Multicomponent nature underlies the extraordinary mechanical properties of spider dragline silk.</title>
        <authorList>
            <person name="Kono N."/>
            <person name="Nakamura H."/>
            <person name="Mori M."/>
            <person name="Yoshida Y."/>
            <person name="Ohtoshi R."/>
            <person name="Malay A.D."/>
            <person name="Moran D.A.P."/>
            <person name="Tomita M."/>
            <person name="Numata K."/>
            <person name="Arakawa K."/>
        </authorList>
    </citation>
    <scope>NUCLEOTIDE SEQUENCE</scope>
</reference>
<dbReference type="OrthoDB" id="44841at2759"/>
<evidence type="ECO:0000313" key="4">
    <source>
        <dbReference type="Proteomes" id="UP000887116"/>
    </source>
</evidence>
<keyword evidence="1" id="KW-0472">Membrane</keyword>
<accession>A0A8X6K7A5</accession>
<dbReference type="InterPro" id="IPR001478">
    <property type="entry name" value="PDZ"/>
</dbReference>
<dbReference type="EMBL" id="BMAO01030340">
    <property type="protein sequence ID" value="GFQ67430.1"/>
    <property type="molecule type" value="Genomic_DNA"/>
</dbReference>
<keyword evidence="1" id="KW-0812">Transmembrane</keyword>
<dbReference type="PROSITE" id="PS50106">
    <property type="entry name" value="PDZ"/>
    <property type="match status" value="1"/>
</dbReference>
<comment type="caution">
    <text evidence="3">The sequence shown here is derived from an EMBL/GenBank/DDBJ whole genome shotgun (WGS) entry which is preliminary data.</text>
</comment>
<sequence>MTTPYRGHKTNDKQYSNVIDDSLAEKSGLREGDEIIQVGRVNVQDLTLGQVHELLARCGNKIEMFIVRSEDVDKHSIKSFVSSVRGERRVWREIVSSSYNYAVIFMFLRIVLMQSNVFFQEFAPLKEHFPLSSCPENNYDENNLFLEECEYSDEF</sequence>
<dbReference type="AlphaFoldDB" id="A0A8X6K7A5"/>
<dbReference type="Gene3D" id="2.30.42.10">
    <property type="match status" value="1"/>
</dbReference>
<evidence type="ECO:0000313" key="3">
    <source>
        <dbReference type="EMBL" id="GFQ67430.1"/>
    </source>
</evidence>
<dbReference type="InterPro" id="IPR041489">
    <property type="entry name" value="PDZ_6"/>
</dbReference>
<dbReference type="Proteomes" id="UP000887116">
    <property type="component" value="Unassembled WGS sequence"/>
</dbReference>
<dbReference type="Pfam" id="PF17820">
    <property type="entry name" value="PDZ_6"/>
    <property type="match status" value="1"/>
</dbReference>